<accession>A0A940YL30</accession>
<gene>
    <name evidence="2" type="ORF">KAK06_03255</name>
</gene>
<sequence>MRALFMLMLLSLAQGPARALDEAAALDLADQAPALATGSGTPSWQGRLELAQGWQRSPDGGHHHGSRVSLVARHDRSLGDGWRGVLDDRLDLSRADRPAQDASVHSLREAYVGYAPDDQASWEFGRINLRGGLAQGYSPVDYFRASAVRFQVPGDPTQLKSERLGSVALRLQQVWPQDALELAYVPRIGGGASEAVLDPDWGRTNASERLLVRWTHDLGQGLRPQASLLHEAGRPLRLGLGLSTVVGEASVAYLDWSGSRVAAALDQAAGLAGTPSFHQQFSLGWTYTTAQQVGITLEYDRDNAAPDSAEWAALRAAPGLGYGRYRQWAQQRQELVTRSGWFLRVTASDVLTPGLGLTLIARRDQADRSAFLWGELRYRWSGQVDLALQAQATRGGPTTNYGAAPDRRAWQFTWTGYF</sequence>
<dbReference type="EMBL" id="JAGQDE010000002">
    <property type="protein sequence ID" value="MBQ0957968.1"/>
    <property type="molecule type" value="Genomic_DNA"/>
</dbReference>
<evidence type="ECO:0008006" key="4">
    <source>
        <dbReference type="Google" id="ProtNLM"/>
    </source>
</evidence>
<comment type="caution">
    <text evidence="2">The sequence shown here is derived from an EMBL/GenBank/DDBJ whole genome shotgun (WGS) entry which is preliminary data.</text>
</comment>
<evidence type="ECO:0000256" key="1">
    <source>
        <dbReference type="SAM" id="SignalP"/>
    </source>
</evidence>
<dbReference type="Proteomes" id="UP000678374">
    <property type="component" value="Unassembled WGS sequence"/>
</dbReference>
<keyword evidence="1" id="KW-0732">Signal</keyword>
<evidence type="ECO:0000313" key="3">
    <source>
        <dbReference type="Proteomes" id="UP000678374"/>
    </source>
</evidence>
<name>A0A940YL30_9BURK</name>
<proteinExistence type="predicted"/>
<protein>
    <recommendedName>
        <fullName evidence="4">Alginate export domain-containing protein</fullName>
    </recommendedName>
</protein>
<reference evidence="2" key="1">
    <citation type="submission" date="2021-04" db="EMBL/GenBank/DDBJ databases">
        <title>The genome sequence of Ideonella sp. 4Y11.</title>
        <authorList>
            <person name="Liu Y."/>
        </authorList>
    </citation>
    <scope>NUCLEOTIDE SEQUENCE</scope>
    <source>
        <strain evidence="2">4Y11</strain>
    </source>
</reference>
<dbReference type="AlphaFoldDB" id="A0A940YL30"/>
<organism evidence="2 3">
    <name type="scientific">Ideonella aquatica</name>
    <dbReference type="NCBI Taxonomy" id="2824119"/>
    <lineage>
        <taxon>Bacteria</taxon>
        <taxon>Pseudomonadati</taxon>
        <taxon>Pseudomonadota</taxon>
        <taxon>Betaproteobacteria</taxon>
        <taxon>Burkholderiales</taxon>
        <taxon>Sphaerotilaceae</taxon>
        <taxon>Ideonella</taxon>
    </lineage>
</organism>
<feature type="chain" id="PRO_5036829514" description="Alginate export domain-containing protein" evidence="1">
    <location>
        <begin position="20"/>
        <end position="418"/>
    </location>
</feature>
<evidence type="ECO:0000313" key="2">
    <source>
        <dbReference type="EMBL" id="MBQ0957968.1"/>
    </source>
</evidence>
<keyword evidence="3" id="KW-1185">Reference proteome</keyword>
<feature type="signal peptide" evidence="1">
    <location>
        <begin position="1"/>
        <end position="19"/>
    </location>
</feature>
<dbReference type="RefSeq" id="WP_210800368.1">
    <property type="nucleotide sequence ID" value="NZ_JAGQDE010000002.1"/>
</dbReference>
<dbReference type="SUPFAM" id="SSF56935">
    <property type="entry name" value="Porins"/>
    <property type="match status" value="1"/>
</dbReference>